<dbReference type="AlphaFoldDB" id="A0A1H0XL31"/>
<protein>
    <recommendedName>
        <fullName evidence="4">Type VII secretion protein EccE</fullName>
    </recommendedName>
</protein>
<proteinExistence type="predicted"/>
<name>A0A1H0XL31_9MICC</name>
<evidence type="ECO:0000313" key="2">
    <source>
        <dbReference type="EMBL" id="SDQ03572.1"/>
    </source>
</evidence>
<evidence type="ECO:0000256" key="1">
    <source>
        <dbReference type="SAM" id="Phobius"/>
    </source>
</evidence>
<dbReference type="STRING" id="37928.SAMN04489742_0115"/>
<organism evidence="2 3">
    <name type="scientific">Crystallibacter crystallopoietes</name>
    <dbReference type="NCBI Taxonomy" id="37928"/>
    <lineage>
        <taxon>Bacteria</taxon>
        <taxon>Bacillati</taxon>
        <taxon>Actinomycetota</taxon>
        <taxon>Actinomycetes</taxon>
        <taxon>Micrococcales</taxon>
        <taxon>Micrococcaceae</taxon>
        <taxon>Crystallibacter</taxon>
    </lineage>
</organism>
<keyword evidence="1" id="KW-0812">Transmembrane</keyword>
<gene>
    <name evidence="2" type="ORF">SAMN04489742_0115</name>
</gene>
<sequence length="520" mass="56412">MGRMVVVGGEVQGRGLFGGNRTAPEWIGLSAAVGAALLAVMAGGSGIVSLIIAAVLVLTGIILTTPNKFSGHRSLGSLFVESAHKKLRRRNTSLVYVPVKDRPHTRMVKAGRKDKARADAKGLIEVPVRHTNNAPLMVGTVRHFTVDTPDGPLVIFRHQGKVAKPYYTATMEIMGSSSAIREEYRKESGHVARGQYLARLARRQSLVTHVQSLARAVPMDSADHLLWVKRRVAKDVPGILLESYGALCETVRSRSEQHRTYETFRIPNSPALFRRADALGGGDEGIGQAVYQEIRSAMSQATMMGSIIDFRPLGPAAMAALLRHLQDPDFDIDDHDGADLMDCWQHLDGDASPLSLVVNRHWHIRIGYVPASAFSPQAIPVEALEAVISGIQPAVVHSVSMVMELQDARSARAKARSHAAMDRAKEKQVAKSGVVTDGSEEVLLAASHQRLLDLKPGSGHHGAAYALYISFAVENADEILSTTDIIEAAASDAGIEFIDWMDNRNDLALITTMPFTRGIR</sequence>
<evidence type="ECO:0008006" key="4">
    <source>
        <dbReference type="Google" id="ProtNLM"/>
    </source>
</evidence>
<keyword evidence="1" id="KW-0472">Membrane</keyword>
<dbReference type="EMBL" id="FNKH01000001">
    <property type="protein sequence ID" value="SDQ03572.1"/>
    <property type="molecule type" value="Genomic_DNA"/>
</dbReference>
<keyword evidence="1" id="KW-1133">Transmembrane helix</keyword>
<keyword evidence="3" id="KW-1185">Reference proteome</keyword>
<dbReference type="Proteomes" id="UP000181917">
    <property type="component" value="Unassembled WGS sequence"/>
</dbReference>
<accession>A0A1H0XL31</accession>
<dbReference type="OrthoDB" id="4434319at2"/>
<reference evidence="2 3" key="1">
    <citation type="submission" date="2016-10" db="EMBL/GenBank/DDBJ databases">
        <authorList>
            <person name="de Groot N.N."/>
        </authorList>
    </citation>
    <scope>NUCLEOTIDE SEQUENCE [LARGE SCALE GENOMIC DNA]</scope>
    <source>
        <strain evidence="2 3">DSM 20117</strain>
    </source>
</reference>
<dbReference type="RefSeq" id="WP_074698517.1">
    <property type="nucleotide sequence ID" value="NZ_FNKH01000001.1"/>
</dbReference>
<evidence type="ECO:0000313" key="3">
    <source>
        <dbReference type="Proteomes" id="UP000181917"/>
    </source>
</evidence>
<feature type="transmembrane region" description="Helical" evidence="1">
    <location>
        <begin position="35"/>
        <end position="63"/>
    </location>
</feature>